<feature type="compositionally biased region" description="Basic and acidic residues" evidence="1">
    <location>
        <begin position="396"/>
        <end position="410"/>
    </location>
</feature>
<comment type="caution">
    <text evidence="2">The sequence shown here is derived from an EMBL/GenBank/DDBJ whole genome shotgun (WGS) entry which is preliminary data.</text>
</comment>
<feature type="compositionally biased region" description="Low complexity" evidence="1">
    <location>
        <begin position="183"/>
        <end position="198"/>
    </location>
</feature>
<feature type="compositionally biased region" description="Polar residues" evidence="1">
    <location>
        <begin position="512"/>
        <end position="531"/>
    </location>
</feature>
<evidence type="ECO:0000313" key="3">
    <source>
        <dbReference type="Proteomes" id="UP000324222"/>
    </source>
</evidence>
<dbReference type="EMBL" id="VSRR010000388">
    <property type="protein sequence ID" value="MPC14911.1"/>
    <property type="molecule type" value="Genomic_DNA"/>
</dbReference>
<keyword evidence="3" id="KW-1185">Reference proteome</keyword>
<name>A0A5B7D135_PORTR</name>
<feature type="compositionally biased region" description="Polar residues" evidence="1">
    <location>
        <begin position="338"/>
        <end position="347"/>
    </location>
</feature>
<gene>
    <name evidence="2" type="ORF">E2C01_007689</name>
</gene>
<dbReference type="AlphaFoldDB" id="A0A5B7D135"/>
<feature type="region of interest" description="Disordered" evidence="1">
    <location>
        <begin position="236"/>
        <end position="263"/>
    </location>
</feature>
<feature type="compositionally biased region" description="Polar residues" evidence="1">
    <location>
        <begin position="354"/>
        <end position="367"/>
    </location>
</feature>
<proteinExistence type="predicted"/>
<reference evidence="2 3" key="1">
    <citation type="submission" date="2019-05" db="EMBL/GenBank/DDBJ databases">
        <title>Another draft genome of Portunus trituberculatus and its Hox gene families provides insights of decapod evolution.</title>
        <authorList>
            <person name="Jeong J.-H."/>
            <person name="Song I."/>
            <person name="Kim S."/>
            <person name="Choi T."/>
            <person name="Kim D."/>
            <person name="Ryu S."/>
            <person name="Kim W."/>
        </authorList>
    </citation>
    <scope>NUCLEOTIDE SEQUENCE [LARGE SCALE GENOMIC DNA]</scope>
    <source>
        <tissue evidence="2">Muscle</tissue>
    </source>
</reference>
<evidence type="ECO:0000256" key="1">
    <source>
        <dbReference type="SAM" id="MobiDB-lite"/>
    </source>
</evidence>
<sequence>MGGNQVKAATRSPLLHVESVTLTSEENHERRFRKKLPRRLGSMLLADWVRLKRRELEVITKGKVVLDEGRAPPEIVQELEMYMKSASKKIHIKYHPKIAPKPKNRFRLTGPRLTQTAARRIQDAYNRREKEQQQQQKRERLAQKREKSRLSVRSQGWTEQGTSRSSKRTRTGRLSQEEQKRASSLPPTSTLSLQSITTAESSGIGMSRASSLTSVASIRHKKTFFSRQRVSSYSSVTTPVASRLHRPPLPGSLNSRTRRRTPGMRSGAFMNWICTGLVVPPVGQSSDTDDTGGQNLRLAKQRSGRRASPLMVKHNSPSGHNPTPERGAAAKQRWTVALRQSFQQVMQQKERKQTGSTKTRQANMQQKTTKRKENLEPQRSHSGNLDMKQVTSVNHQEVERHQEKLKKDGEVTLQVPDTMHRASPSSLGSASSDKKEQGSQTRLSGPPKPRRLLLLRPGKNKVKQEDQQKSPVQQKAGCSVFPNKINPKEKWKRLLRMNKKDTADKEHEEQKGSITSNNYQVRGQRLQSSPNVRRRASVDVNMQRSSGQRRHSQPMTGLASEAENPESISPADPQHFAGTERIIRVSRHPSPNDGGEVIIEQQMVRRVVPQQSTTYEGEYCGLQANETWSLTVTKEDFQNLNSQVTISQQVFLGEE</sequence>
<feature type="region of interest" description="Disordered" evidence="1">
    <location>
        <begin position="283"/>
        <end position="571"/>
    </location>
</feature>
<organism evidence="2 3">
    <name type="scientific">Portunus trituberculatus</name>
    <name type="common">Swimming crab</name>
    <name type="synonym">Neptunus trituberculatus</name>
    <dbReference type="NCBI Taxonomy" id="210409"/>
    <lineage>
        <taxon>Eukaryota</taxon>
        <taxon>Metazoa</taxon>
        <taxon>Ecdysozoa</taxon>
        <taxon>Arthropoda</taxon>
        <taxon>Crustacea</taxon>
        <taxon>Multicrustacea</taxon>
        <taxon>Malacostraca</taxon>
        <taxon>Eumalacostraca</taxon>
        <taxon>Eucarida</taxon>
        <taxon>Decapoda</taxon>
        <taxon>Pleocyemata</taxon>
        <taxon>Brachyura</taxon>
        <taxon>Eubrachyura</taxon>
        <taxon>Portunoidea</taxon>
        <taxon>Portunidae</taxon>
        <taxon>Portuninae</taxon>
        <taxon>Portunus</taxon>
    </lineage>
</organism>
<protein>
    <submittedName>
        <fullName evidence="2">Uncharacterized protein</fullName>
    </submittedName>
</protein>
<feature type="compositionally biased region" description="Basic residues" evidence="1">
    <location>
        <begin position="448"/>
        <end position="461"/>
    </location>
</feature>
<dbReference type="OrthoDB" id="6374319at2759"/>
<feature type="compositionally biased region" description="Basic and acidic residues" evidence="1">
    <location>
        <begin position="498"/>
        <end position="511"/>
    </location>
</feature>
<dbReference type="Proteomes" id="UP000324222">
    <property type="component" value="Unassembled WGS sequence"/>
</dbReference>
<evidence type="ECO:0000313" key="2">
    <source>
        <dbReference type="EMBL" id="MPC14911.1"/>
    </source>
</evidence>
<feature type="compositionally biased region" description="Basic and acidic residues" evidence="1">
    <location>
        <begin position="126"/>
        <end position="149"/>
    </location>
</feature>
<accession>A0A5B7D135</accession>
<feature type="compositionally biased region" description="Polar residues" evidence="1">
    <location>
        <begin position="151"/>
        <end position="161"/>
    </location>
</feature>
<feature type="compositionally biased region" description="Polar residues" evidence="1">
    <location>
        <begin position="283"/>
        <end position="294"/>
    </location>
</feature>
<feature type="region of interest" description="Disordered" evidence="1">
    <location>
        <begin position="126"/>
        <end position="209"/>
    </location>
</feature>